<dbReference type="RefSeq" id="WP_236738228.1">
    <property type="nucleotide sequence ID" value="NZ_FRZT01000017.1"/>
</dbReference>
<dbReference type="Proteomes" id="UP000185210">
    <property type="component" value="Unassembled WGS sequence"/>
</dbReference>
<name>A0AB38D193_9MYCO</name>
<sequence length="305" mass="33381">MDSLSLSKGASLDIPSHRLRGDFPAGTEAALVFTDSAGAELGTFEGSVDKVGVSFLEEPATVKDIRHGDNFQVFLTLPDGRVELYRYGTVVRDEPKYPLERIIDPEDTAKQYKANFRGKYIGPMWRPMGGTGSLEIHEHALISQDPSMGPKYPLFTSAAARWLWPMNMDSVTIVVKVLNVGAGKFNVIICSDYAMQTYMGIQFETGIVNNKVHVITGNGPVAWDYQGDPVDNTTANGDVYTIKYNFLANTLACYKGTSLSPLIEWADTGNLIPHGEGFRYTGLSWNTALLSPGVEPTAWEAKDGV</sequence>
<reference evidence="2 3" key="1">
    <citation type="submission" date="2016-11" db="EMBL/GenBank/DDBJ databases">
        <authorList>
            <consortium name="Pathogen Informatics"/>
        </authorList>
    </citation>
    <scope>NUCLEOTIDE SEQUENCE [LARGE SCALE GENOMIC DNA]</scope>
    <source>
        <strain evidence="2 3">104</strain>
    </source>
</reference>
<evidence type="ECO:0000259" key="1">
    <source>
        <dbReference type="Pfam" id="PF23926"/>
    </source>
</evidence>
<protein>
    <recommendedName>
        <fullName evidence="1">LtfC/p132/Gp6 beta-sandwich domain-containing protein</fullName>
    </recommendedName>
</protein>
<evidence type="ECO:0000313" key="3">
    <source>
        <dbReference type="Proteomes" id="UP000185210"/>
    </source>
</evidence>
<dbReference type="AlphaFoldDB" id="A0AB38D193"/>
<dbReference type="InterPro" id="IPR055688">
    <property type="entry name" value="LtfC/p132/Gp6_b-sand"/>
</dbReference>
<comment type="caution">
    <text evidence="2">The sequence shown here is derived from an EMBL/GenBank/DDBJ whole genome shotgun (WGS) entry which is preliminary data.</text>
</comment>
<dbReference type="Pfam" id="PF23926">
    <property type="entry name" value="LtfC"/>
    <property type="match status" value="1"/>
</dbReference>
<gene>
    <name evidence="2" type="ORF">SAMEA2070301_03392</name>
</gene>
<dbReference type="EMBL" id="FSHM01000004">
    <property type="protein sequence ID" value="SIB25152.1"/>
    <property type="molecule type" value="Genomic_DNA"/>
</dbReference>
<feature type="domain" description="LtfC/p132/Gp6 beta-sandwich" evidence="1">
    <location>
        <begin position="3"/>
        <end position="92"/>
    </location>
</feature>
<proteinExistence type="predicted"/>
<evidence type="ECO:0000313" key="2">
    <source>
        <dbReference type="EMBL" id="SIB25152.1"/>
    </source>
</evidence>
<organism evidence="2 3">
    <name type="scientific">Mycobacteroides abscessus subsp. abscessus</name>
    <dbReference type="NCBI Taxonomy" id="1185650"/>
    <lineage>
        <taxon>Bacteria</taxon>
        <taxon>Bacillati</taxon>
        <taxon>Actinomycetota</taxon>
        <taxon>Actinomycetes</taxon>
        <taxon>Mycobacteriales</taxon>
        <taxon>Mycobacteriaceae</taxon>
        <taxon>Mycobacteroides</taxon>
        <taxon>Mycobacteroides abscessus</taxon>
    </lineage>
</organism>
<accession>A0AB38D193</accession>